<comment type="subcellular location">
    <subcellularLocation>
        <location evidence="10 11">Cytoplasm</location>
    </subcellularLocation>
</comment>
<proteinExistence type="inferred from homology"/>
<keyword evidence="9 10" id="KW-0961">Cell wall biogenesis/degradation</keyword>
<dbReference type="InterPro" id="IPR036565">
    <property type="entry name" value="Mur-like_cat_sf"/>
</dbReference>
<evidence type="ECO:0000256" key="7">
    <source>
        <dbReference type="ARBA" id="ARBA00022984"/>
    </source>
</evidence>
<evidence type="ECO:0000259" key="12">
    <source>
        <dbReference type="Pfam" id="PF01225"/>
    </source>
</evidence>
<feature type="domain" description="Mur ligase C-terminal" evidence="13">
    <location>
        <begin position="319"/>
        <end position="451"/>
    </location>
</feature>
<feature type="domain" description="Mur ligase central" evidence="14">
    <location>
        <begin position="108"/>
        <end position="295"/>
    </location>
</feature>
<evidence type="ECO:0000256" key="5">
    <source>
        <dbReference type="ARBA" id="ARBA00022840"/>
    </source>
</evidence>
<evidence type="ECO:0000256" key="10">
    <source>
        <dbReference type="HAMAP-Rule" id="MF_02019"/>
    </source>
</evidence>
<protein>
    <recommendedName>
        <fullName evidence="10 11">UDP-N-acetylmuramoyl-tripeptide--D-alanyl-D-alanine ligase</fullName>
        <ecNumber evidence="10 11">6.3.2.10</ecNumber>
    </recommendedName>
    <alternativeName>
        <fullName evidence="10">D-alanyl-D-alanine-adding enzyme</fullName>
    </alternativeName>
</protein>
<dbReference type="SUPFAM" id="SSF53244">
    <property type="entry name" value="MurD-like peptide ligases, peptide-binding domain"/>
    <property type="match status" value="1"/>
</dbReference>
<evidence type="ECO:0000256" key="8">
    <source>
        <dbReference type="ARBA" id="ARBA00023306"/>
    </source>
</evidence>
<comment type="function">
    <text evidence="10 11">Involved in cell wall formation. Catalyzes the final step in the synthesis of UDP-N-acetylmuramoyl-pentapeptide, the precursor of murein.</text>
</comment>
<evidence type="ECO:0000259" key="14">
    <source>
        <dbReference type="Pfam" id="PF08245"/>
    </source>
</evidence>
<keyword evidence="2 10" id="KW-0436">Ligase</keyword>
<evidence type="ECO:0000256" key="9">
    <source>
        <dbReference type="ARBA" id="ARBA00023316"/>
    </source>
</evidence>
<dbReference type="Gene3D" id="3.90.190.20">
    <property type="entry name" value="Mur ligase, C-terminal domain"/>
    <property type="match status" value="1"/>
</dbReference>
<feature type="domain" description="Mur ligase N-terminal catalytic" evidence="12">
    <location>
        <begin position="31"/>
        <end position="93"/>
    </location>
</feature>
<evidence type="ECO:0000256" key="6">
    <source>
        <dbReference type="ARBA" id="ARBA00022960"/>
    </source>
</evidence>
<dbReference type="Gene3D" id="3.40.1390.10">
    <property type="entry name" value="MurE/MurF, N-terminal domain"/>
    <property type="match status" value="1"/>
</dbReference>
<keyword evidence="7 10" id="KW-0573">Peptidoglycan synthesis</keyword>
<evidence type="ECO:0000256" key="1">
    <source>
        <dbReference type="ARBA" id="ARBA00022490"/>
    </source>
</evidence>
<accession>A0ABZ0LZK3</accession>
<dbReference type="Pfam" id="PF02875">
    <property type="entry name" value="Mur_ligase_C"/>
    <property type="match status" value="1"/>
</dbReference>
<keyword evidence="6 10" id="KW-0133">Cell shape</keyword>
<dbReference type="Pfam" id="PF01225">
    <property type="entry name" value="Mur_ligase"/>
    <property type="match status" value="1"/>
</dbReference>
<keyword evidence="4 10" id="KW-0547">Nucleotide-binding</keyword>
<keyword evidence="1 10" id="KW-0963">Cytoplasm</keyword>
<evidence type="ECO:0000256" key="3">
    <source>
        <dbReference type="ARBA" id="ARBA00022618"/>
    </source>
</evidence>
<dbReference type="InterPro" id="IPR000713">
    <property type="entry name" value="Mur_ligase_N"/>
</dbReference>
<dbReference type="GO" id="GO:0016874">
    <property type="term" value="F:ligase activity"/>
    <property type="evidence" value="ECO:0007669"/>
    <property type="project" value="UniProtKB-KW"/>
</dbReference>
<dbReference type="HAMAP" id="MF_02019">
    <property type="entry name" value="MurF"/>
    <property type="match status" value="1"/>
</dbReference>
<organism evidence="15 16">
    <name type="scientific">Streptomyces solicathayae</name>
    <dbReference type="NCBI Taxonomy" id="3081768"/>
    <lineage>
        <taxon>Bacteria</taxon>
        <taxon>Bacillati</taxon>
        <taxon>Actinomycetota</taxon>
        <taxon>Actinomycetes</taxon>
        <taxon>Kitasatosporales</taxon>
        <taxon>Streptomycetaceae</taxon>
        <taxon>Streptomyces</taxon>
    </lineage>
</organism>
<dbReference type="InterPro" id="IPR004101">
    <property type="entry name" value="Mur_ligase_C"/>
</dbReference>
<dbReference type="Gene3D" id="3.40.1190.10">
    <property type="entry name" value="Mur-like, catalytic domain"/>
    <property type="match status" value="1"/>
</dbReference>
<comment type="similarity">
    <text evidence="10">Belongs to the MurCDEF family. MurF subfamily.</text>
</comment>
<dbReference type="EC" id="6.3.2.10" evidence="10 11"/>
<name>A0ABZ0LZK3_9ACTN</name>
<keyword evidence="8 10" id="KW-0131">Cell cycle</keyword>
<dbReference type="NCBIfam" id="TIGR01143">
    <property type="entry name" value="murF"/>
    <property type="match status" value="1"/>
</dbReference>
<dbReference type="SUPFAM" id="SSF63418">
    <property type="entry name" value="MurE/MurF N-terminal domain"/>
    <property type="match status" value="1"/>
</dbReference>
<dbReference type="InterPro" id="IPR005863">
    <property type="entry name" value="UDP-N-AcMur_synth"/>
</dbReference>
<keyword evidence="16" id="KW-1185">Reference proteome</keyword>
<dbReference type="PANTHER" id="PTHR43024:SF1">
    <property type="entry name" value="UDP-N-ACETYLMURAMOYL-TRIPEPTIDE--D-ALANYL-D-ALANINE LIGASE"/>
    <property type="match status" value="1"/>
</dbReference>
<gene>
    <name evidence="10 15" type="primary">murF</name>
    <name evidence="15" type="ORF">R2D22_27270</name>
</gene>
<evidence type="ECO:0000259" key="13">
    <source>
        <dbReference type="Pfam" id="PF02875"/>
    </source>
</evidence>
<evidence type="ECO:0000313" key="16">
    <source>
        <dbReference type="Proteomes" id="UP001301731"/>
    </source>
</evidence>
<comment type="catalytic activity">
    <reaction evidence="10 11">
        <text>D-alanyl-D-alanine + UDP-N-acetyl-alpha-D-muramoyl-L-alanyl-gamma-D-glutamyl-meso-2,6-diaminopimelate + ATP = UDP-N-acetyl-alpha-D-muramoyl-L-alanyl-gamma-D-glutamyl-meso-2,6-diaminopimeloyl-D-alanyl-D-alanine + ADP + phosphate + H(+)</text>
        <dbReference type="Rhea" id="RHEA:28374"/>
        <dbReference type="ChEBI" id="CHEBI:15378"/>
        <dbReference type="ChEBI" id="CHEBI:30616"/>
        <dbReference type="ChEBI" id="CHEBI:43474"/>
        <dbReference type="ChEBI" id="CHEBI:57822"/>
        <dbReference type="ChEBI" id="CHEBI:61386"/>
        <dbReference type="ChEBI" id="CHEBI:83905"/>
        <dbReference type="ChEBI" id="CHEBI:456216"/>
        <dbReference type="EC" id="6.3.2.10"/>
    </reaction>
</comment>
<dbReference type="EMBL" id="CP137573">
    <property type="protein sequence ID" value="WOX24882.1"/>
    <property type="molecule type" value="Genomic_DNA"/>
</dbReference>
<sequence>MIALSLAEIAAIVGGQSYDIPDPSVQVTGPVVIDSREVRPGSLFAAFAGEHVDGHDYAVRAVEAGAAAVLAARPVGVPAIVVDDVQAALGALARAVVERLGTDVVALTGSAGKTSTKDLIAQVLQKHAPTVWTPGSLNNEIGLPLTALRATEDTQHLVLEMGARGIGHIRYLTGLTPPRIGLVLNVGTAHIGEFGGREQIAQAKGELVEGLPEDGGVAVLNADDPLVRAMASRTKARVVLFGEAEDAAVRAENVRLMENGQPSFSLHTPTGCSDVTLRLYGEHHVSNALAAAAVAHELGMPVEEIATALSEAGTLSRWRMEVTERPDGVTVVNDAYNANPESMRAALRALAAMGRAAQARGARTWAVLGRMAELGDDSLAEHDAVGRLAVRLNVSKLVAVGDREASWLQLGAYNEGSWGEESVHVSDAQAAIDLLRRELRPGDVVLVKASRSVGLEQVALALLENTAEGEVTGR</sequence>
<dbReference type="Pfam" id="PF08245">
    <property type="entry name" value="Mur_ligase_M"/>
    <property type="match status" value="1"/>
</dbReference>
<reference evidence="15 16" key="1">
    <citation type="submission" date="2023-10" db="EMBL/GenBank/DDBJ databases">
        <title>The genome sequence of Streptomyces sp. HUAS YS2.</title>
        <authorList>
            <person name="Mo P."/>
        </authorList>
    </citation>
    <scope>NUCLEOTIDE SEQUENCE [LARGE SCALE GENOMIC DNA]</scope>
    <source>
        <strain evidence="15 16">HUAS YS2</strain>
    </source>
</reference>
<keyword evidence="3 10" id="KW-0132">Cell division</keyword>
<evidence type="ECO:0000256" key="4">
    <source>
        <dbReference type="ARBA" id="ARBA00022741"/>
    </source>
</evidence>
<evidence type="ECO:0000256" key="2">
    <source>
        <dbReference type="ARBA" id="ARBA00022598"/>
    </source>
</evidence>
<dbReference type="InterPro" id="IPR035911">
    <property type="entry name" value="MurE/MurF_N"/>
</dbReference>
<dbReference type="InterPro" id="IPR013221">
    <property type="entry name" value="Mur_ligase_cen"/>
</dbReference>
<comment type="pathway">
    <text evidence="10 11">Cell wall biogenesis; peptidoglycan biosynthesis.</text>
</comment>
<dbReference type="RefSeq" id="WP_318107328.1">
    <property type="nucleotide sequence ID" value="NZ_CP137573.1"/>
</dbReference>
<dbReference type="SUPFAM" id="SSF53623">
    <property type="entry name" value="MurD-like peptide ligases, catalytic domain"/>
    <property type="match status" value="1"/>
</dbReference>
<evidence type="ECO:0000313" key="15">
    <source>
        <dbReference type="EMBL" id="WOX24882.1"/>
    </source>
</evidence>
<dbReference type="InterPro" id="IPR051046">
    <property type="entry name" value="MurCDEF_CellWall_CoF430Synth"/>
</dbReference>
<dbReference type="InterPro" id="IPR036615">
    <property type="entry name" value="Mur_ligase_C_dom_sf"/>
</dbReference>
<feature type="binding site" evidence="10">
    <location>
        <begin position="109"/>
        <end position="115"/>
    </location>
    <ligand>
        <name>ATP</name>
        <dbReference type="ChEBI" id="CHEBI:30616"/>
    </ligand>
</feature>
<keyword evidence="5 10" id="KW-0067">ATP-binding</keyword>
<dbReference type="PANTHER" id="PTHR43024">
    <property type="entry name" value="UDP-N-ACETYLMURAMOYL-TRIPEPTIDE--D-ALANYL-D-ALANINE LIGASE"/>
    <property type="match status" value="1"/>
</dbReference>
<evidence type="ECO:0000256" key="11">
    <source>
        <dbReference type="RuleBase" id="RU004136"/>
    </source>
</evidence>
<dbReference type="Proteomes" id="UP001301731">
    <property type="component" value="Chromosome"/>
</dbReference>